<keyword evidence="1" id="KW-1133">Transmembrane helix</keyword>
<dbReference type="InterPro" id="IPR012867">
    <property type="entry name" value="DUF1648"/>
</dbReference>
<evidence type="ECO:0000313" key="4">
    <source>
        <dbReference type="Proteomes" id="UP000585050"/>
    </source>
</evidence>
<dbReference type="AlphaFoldDB" id="A0A7X8SGR0"/>
<dbReference type="Pfam" id="PF07853">
    <property type="entry name" value="DUF1648"/>
    <property type="match status" value="1"/>
</dbReference>
<protein>
    <submittedName>
        <fullName evidence="3">DUF1648 domain-containing protein</fullName>
    </submittedName>
</protein>
<feature type="transmembrane region" description="Helical" evidence="1">
    <location>
        <begin position="51"/>
        <end position="69"/>
    </location>
</feature>
<dbReference type="Proteomes" id="UP000585050">
    <property type="component" value="Unassembled WGS sequence"/>
</dbReference>
<name>A0A7X8SGR0_9BACT</name>
<dbReference type="Pfam" id="PF13630">
    <property type="entry name" value="SdpI"/>
    <property type="match status" value="1"/>
</dbReference>
<keyword evidence="4" id="KW-1185">Reference proteome</keyword>
<keyword evidence="1" id="KW-0812">Transmembrane</keyword>
<evidence type="ECO:0000259" key="2">
    <source>
        <dbReference type="Pfam" id="PF07853"/>
    </source>
</evidence>
<evidence type="ECO:0000256" key="1">
    <source>
        <dbReference type="SAM" id="Phobius"/>
    </source>
</evidence>
<reference evidence="3 4" key="1">
    <citation type="submission" date="2020-04" db="EMBL/GenBank/DDBJ databases">
        <title>Flammeovirga sp. SR4, a novel species isolated from seawater.</title>
        <authorList>
            <person name="Wang X."/>
        </authorList>
    </citation>
    <scope>NUCLEOTIDE SEQUENCE [LARGE SCALE GENOMIC DNA]</scope>
    <source>
        <strain evidence="3 4">SR4</strain>
    </source>
</reference>
<dbReference type="RefSeq" id="WP_168880638.1">
    <property type="nucleotide sequence ID" value="NZ_JABAIL010000001.1"/>
</dbReference>
<dbReference type="EMBL" id="JABAIL010000001">
    <property type="protein sequence ID" value="NLR89955.1"/>
    <property type="molecule type" value="Genomic_DNA"/>
</dbReference>
<dbReference type="PANTHER" id="PTHR37810">
    <property type="entry name" value="IMMUNITY PROTEIN SDPI"/>
    <property type="match status" value="1"/>
</dbReference>
<dbReference type="InterPro" id="IPR026272">
    <property type="entry name" value="SdpI"/>
</dbReference>
<feature type="transmembrane region" description="Helical" evidence="1">
    <location>
        <begin position="162"/>
        <end position="181"/>
    </location>
</feature>
<gene>
    <name evidence="3" type="ORF">HGP29_02000</name>
</gene>
<accession>A0A7X8SGR0</accession>
<evidence type="ECO:0000313" key="3">
    <source>
        <dbReference type="EMBL" id="NLR89955.1"/>
    </source>
</evidence>
<dbReference type="InterPro" id="IPR025962">
    <property type="entry name" value="SdpI/YhfL"/>
</dbReference>
<feature type="transmembrane region" description="Helical" evidence="1">
    <location>
        <begin position="114"/>
        <end position="133"/>
    </location>
</feature>
<proteinExistence type="predicted"/>
<sequence>MKTLKKDLLLLLVVIAPMAYTAFIWDKLPEKVPMHWNVYGEVDRYGERSELAALVVILPLISYLLFLVIPYIDPKKRIKEMGGKYNSLNWIITGTMSWISFMIIYHAINESTNLGSGIFIGIGIMIMLLGNYFKTIRPNYFVGIRTPWTLESDQVWKETHALSGKIWMVGGVVLILTALIPNKIISFTLFMLTIAVIVIIPFVYSYRRYKKEMELKHE</sequence>
<comment type="caution">
    <text evidence="3">The sequence shown here is derived from an EMBL/GenBank/DDBJ whole genome shotgun (WGS) entry which is preliminary data.</text>
</comment>
<dbReference type="PANTHER" id="PTHR37810:SF5">
    <property type="entry name" value="IMMUNITY PROTEIN SDPI"/>
    <property type="match status" value="1"/>
</dbReference>
<organism evidence="3 4">
    <name type="scientific">Flammeovirga agarivorans</name>
    <dbReference type="NCBI Taxonomy" id="2726742"/>
    <lineage>
        <taxon>Bacteria</taxon>
        <taxon>Pseudomonadati</taxon>
        <taxon>Bacteroidota</taxon>
        <taxon>Cytophagia</taxon>
        <taxon>Cytophagales</taxon>
        <taxon>Flammeovirgaceae</taxon>
        <taxon>Flammeovirga</taxon>
    </lineage>
</organism>
<feature type="transmembrane region" description="Helical" evidence="1">
    <location>
        <begin position="187"/>
        <end position="206"/>
    </location>
</feature>
<feature type="domain" description="DUF1648" evidence="2">
    <location>
        <begin position="12"/>
        <end position="57"/>
    </location>
</feature>
<dbReference type="PIRSF" id="PIRSF038959">
    <property type="entry name" value="SdpI"/>
    <property type="match status" value="1"/>
</dbReference>
<keyword evidence="1" id="KW-0472">Membrane</keyword>
<dbReference type="GO" id="GO:0009636">
    <property type="term" value="P:response to toxic substance"/>
    <property type="evidence" value="ECO:0007669"/>
    <property type="project" value="TreeGrafter"/>
</dbReference>
<feature type="transmembrane region" description="Helical" evidence="1">
    <location>
        <begin position="90"/>
        <end position="108"/>
    </location>
</feature>